<feature type="binding site" evidence="10">
    <location>
        <position position="366"/>
    </location>
    <ligand>
        <name>thiamine diphosphate</name>
        <dbReference type="ChEBI" id="CHEBI:58937"/>
    </ligand>
</feature>
<dbReference type="Pfam" id="PF13292">
    <property type="entry name" value="DXP_synthase_N"/>
    <property type="match status" value="1"/>
</dbReference>
<evidence type="ECO:0000259" key="12">
    <source>
        <dbReference type="SMART" id="SM00861"/>
    </source>
</evidence>
<keyword evidence="14" id="KW-1185">Reference proteome</keyword>
<comment type="cofactor">
    <cofactor evidence="10">
        <name>thiamine diphosphate</name>
        <dbReference type="ChEBI" id="CHEBI:58937"/>
    </cofactor>
    <text evidence="10">Binds 1 thiamine pyrophosphate per subunit.</text>
</comment>
<dbReference type="InterPro" id="IPR005477">
    <property type="entry name" value="Dxylulose-5-P_synthase"/>
</dbReference>
<evidence type="ECO:0000256" key="3">
    <source>
        <dbReference type="ARBA" id="ARBA00011738"/>
    </source>
</evidence>
<evidence type="ECO:0000313" key="13">
    <source>
        <dbReference type="EMBL" id="MEN1759326.1"/>
    </source>
</evidence>
<dbReference type="EC" id="2.2.1.7" evidence="10"/>
<feature type="binding site" evidence="10">
    <location>
        <position position="175"/>
    </location>
    <ligand>
        <name>Mg(2+)</name>
        <dbReference type="ChEBI" id="CHEBI:18420"/>
    </ligand>
</feature>
<dbReference type="CDD" id="cd02007">
    <property type="entry name" value="TPP_DXS"/>
    <property type="match status" value="1"/>
</dbReference>
<dbReference type="CDD" id="cd07033">
    <property type="entry name" value="TPP_PYR_DXS_TK_like"/>
    <property type="match status" value="1"/>
</dbReference>
<dbReference type="InterPro" id="IPR009014">
    <property type="entry name" value="Transketo_C/PFOR_II"/>
</dbReference>
<feature type="binding site" evidence="10">
    <location>
        <position position="175"/>
    </location>
    <ligand>
        <name>thiamine diphosphate</name>
        <dbReference type="ChEBI" id="CHEBI:58937"/>
    </ligand>
</feature>
<dbReference type="PROSITE" id="PS00802">
    <property type="entry name" value="TRANSKETOLASE_2"/>
    <property type="match status" value="1"/>
</dbReference>
<dbReference type="InterPro" id="IPR020826">
    <property type="entry name" value="Transketolase_BS"/>
</dbReference>
<comment type="cofactor">
    <cofactor evidence="10">
        <name>Mg(2+)</name>
        <dbReference type="ChEBI" id="CHEBI:18420"/>
    </cofactor>
    <text evidence="10">Binds 1 Mg(2+) ion per subunit.</text>
</comment>
<evidence type="ECO:0000256" key="7">
    <source>
        <dbReference type="ARBA" id="ARBA00022977"/>
    </source>
</evidence>
<sequence>MTSLLEQIQSPKDLQALNEIEMTMLAQEIRHFLVDSISKTGGHLASNLGVVELTLALHQVYDTFQDKIVWDVGHQTYVHKLLTGRLQSFHTLRQYGGMSGFPKRHESLHDHFNTGHSATSISAALGMATARDLRGEKHQIAAVIGDGAMTGGMAFEALNHAGQSQLDLTVVLNDNKMSIARNVGGLSNYLTRIRTMPVYSRLKEDLEHLMDHFAIGKSFYRTAEKAKDSIKYFFVPGILFEELGFTYIGPIDGHQIHDLKEAFRLARRIGGPKLVHVMTVKGKGYAPAEKFPAKFHGIGAFDPKTGKTPLLTQIPTFSQIAGSTLESLAESDSRVVAITAAMPDGTGLTNFEHRFPHRFFDVGIAEQHAVTFAAGQAAAGLRPFFAVYSSFLQRGYDQLIHDVCLQDLPVTFLVDRAGLVGNDGETHHGVFDISCLSAIPNLTILSPADGTELADMMRYSLELNSPVLIRYPRGEAHALPVIREPIQFGKGSVLQVEGNDYLIIALGTMAHRAMEVLNQTAANGLFGQVINPRFVKPLDHTLLLRHGQQVRQVYVLEENQQIGGLGRQVQALYQENQLTCQVHTLGIPDNFTPQGDMNHLYQHLELTVEKLVQRIQKDSCQSSRQPHKVVSMNLTEKRSYGKTAN</sequence>
<dbReference type="InterPro" id="IPR049557">
    <property type="entry name" value="Transketolase_CS"/>
</dbReference>
<keyword evidence="4 10" id="KW-0808">Transferase</keyword>
<feature type="binding site" evidence="10">
    <location>
        <position position="74"/>
    </location>
    <ligand>
        <name>thiamine diphosphate</name>
        <dbReference type="ChEBI" id="CHEBI:58937"/>
    </ligand>
</feature>
<dbReference type="RefSeq" id="WP_343184695.1">
    <property type="nucleotide sequence ID" value="NZ_JBCITM010000002.1"/>
</dbReference>
<dbReference type="SUPFAM" id="SSF52922">
    <property type="entry name" value="TK C-terminal domain-like"/>
    <property type="match status" value="1"/>
</dbReference>
<feature type="binding site" evidence="10">
    <location>
        <position position="146"/>
    </location>
    <ligand>
        <name>Mg(2+)</name>
        <dbReference type="ChEBI" id="CHEBI:18420"/>
    </ligand>
</feature>
<evidence type="ECO:0000256" key="9">
    <source>
        <dbReference type="ARBA" id="ARBA00023229"/>
    </source>
</evidence>
<comment type="similarity">
    <text evidence="2 10">Belongs to the transketolase family. DXPS subfamily.</text>
</comment>
<dbReference type="Proteomes" id="UP001407405">
    <property type="component" value="Unassembled WGS sequence"/>
</dbReference>
<dbReference type="Gene3D" id="3.40.50.970">
    <property type="match status" value="2"/>
</dbReference>
<comment type="caution">
    <text evidence="13">The sequence shown here is derived from an EMBL/GenBank/DDBJ whole genome shotgun (WGS) entry which is preliminary data.</text>
</comment>
<dbReference type="SMART" id="SM00861">
    <property type="entry name" value="Transket_pyr"/>
    <property type="match status" value="1"/>
</dbReference>
<keyword evidence="9 10" id="KW-0414">Isoprene biosynthesis</keyword>
<dbReference type="HAMAP" id="MF_00315">
    <property type="entry name" value="DXP_synth"/>
    <property type="match status" value="1"/>
</dbReference>
<evidence type="ECO:0000256" key="8">
    <source>
        <dbReference type="ARBA" id="ARBA00023052"/>
    </source>
</evidence>
<dbReference type="PANTHER" id="PTHR43322:SF5">
    <property type="entry name" value="1-DEOXY-D-XYLULOSE-5-PHOSPHATE SYNTHASE, CHLOROPLASTIC"/>
    <property type="match status" value="1"/>
</dbReference>
<dbReference type="NCBIfam" id="TIGR00204">
    <property type="entry name" value="dxs"/>
    <property type="match status" value="1"/>
</dbReference>
<organism evidence="13 14">
    <name type="scientific">Anoxynatronum sibiricum</name>
    <dbReference type="NCBI Taxonomy" id="210623"/>
    <lineage>
        <taxon>Bacteria</taxon>
        <taxon>Bacillati</taxon>
        <taxon>Bacillota</taxon>
        <taxon>Clostridia</taxon>
        <taxon>Eubacteriales</taxon>
        <taxon>Clostridiaceae</taxon>
        <taxon>Anoxynatronum</taxon>
    </lineage>
</organism>
<comment type="subunit">
    <text evidence="3 10">Homodimer.</text>
</comment>
<evidence type="ECO:0000256" key="4">
    <source>
        <dbReference type="ARBA" id="ARBA00022679"/>
    </source>
</evidence>
<feature type="region of interest" description="Disordered" evidence="11">
    <location>
        <begin position="620"/>
        <end position="645"/>
    </location>
</feature>
<evidence type="ECO:0000256" key="5">
    <source>
        <dbReference type="ARBA" id="ARBA00022723"/>
    </source>
</evidence>
<dbReference type="SUPFAM" id="SSF52518">
    <property type="entry name" value="Thiamin diphosphate-binding fold (THDP-binding)"/>
    <property type="match status" value="2"/>
</dbReference>
<dbReference type="EMBL" id="JBCITM010000002">
    <property type="protein sequence ID" value="MEN1759326.1"/>
    <property type="molecule type" value="Genomic_DNA"/>
</dbReference>
<evidence type="ECO:0000313" key="14">
    <source>
        <dbReference type="Proteomes" id="UP001407405"/>
    </source>
</evidence>
<dbReference type="InterPro" id="IPR029061">
    <property type="entry name" value="THDP-binding"/>
</dbReference>
<keyword evidence="7 10" id="KW-0784">Thiamine biosynthesis</keyword>
<name>A0ABU9VSB2_9CLOT</name>
<keyword evidence="6 10" id="KW-0460">Magnesium</keyword>
<dbReference type="GO" id="GO:0008661">
    <property type="term" value="F:1-deoxy-D-xylulose-5-phosphate synthase activity"/>
    <property type="evidence" value="ECO:0007669"/>
    <property type="project" value="UniProtKB-EC"/>
</dbReference>
<reference evidence="13 14" key="1">
    <citation type="submission" date="2024-04" db="EMBL/GenBank/DDBJ databases">
        <title>Genome sequencing and metabolic network reconstruction of aminoacids and betaine degradation by Anoxynatronum sibiricum.</title>
        <authorList>
            <person name="Detkova E.N."/>
            <person name="Boltjanskaja Y.V."/>
            <person name="Mardanov A.V."/>
            <person name="Kevbrin V."/>
        </authorList>
    </citation>
    <scope>NUCLEOTIDE SEQUENCE [LARGE SCALE GENOMIC DNA]</scope>
    <source>
        <strain evidence="13 14">Z-7981</strain>
    </source>
</reference>
<keyword evidence="8 10" id="KW-0786">Thiamine pyrophosphate</keyword>
<dbReference type="NCBIfam" id="NF003933">
    <property type="entry name" value="PRK05444.2-2"/>
    <property type="match status" value="1"/>
</dbReference>
<proteinExistence type="inferred from homology"/>
<gene>
    <name evidence="10 13" type="primary">dxs</name>
    <name evidence="13" type="ORF">AAIG11_02465</name>
</gene>
<dbReference type="InterPro" id="IPR033248">
    <property type="entry name" value="Transketolase_C"/>
</dbReference>
<feature type="binding site" evidence="10">
    <location>
        <position position="285"/>
    </location>
    <ligand>
        <name>thiamine diphosphate</name>
        <dbReference type="ChEBI" id="CHEBI:58937"/>
    </ligand>
</feature>
<dbReference type="InterPro" id="IPR005475">
    <property type="entry name" value="Transketolase-like_Pyr-bd"/>
</dbReference>
<comment type="function">
    <text evidence="10">Catalyzes the acyloin condensation reaction between C atoms 2 and 3 of pyruvate and glyceraldehyde 3-phosphate to yield 1-deoxy-D-xylulose-5-phosphate (DXP).</text>
</comment>
<dbReference type="Gene3D" id="3.40.50.920">
    <property type="match status" value="1"/>
</dbReference>
<comment type="pathway">
    <text evidence="1 10">Metabolic intermediate biosynthesis; 1-deoxy-D-xylulose 5-phosphate biosynthesis; 1-deoxy-D-xylulose 5-phosphate from D-glyceraldehyde 3-phosphate and pyruvate: step 1/1.</text>
</comment>
<dbReference type="PROSITE" id="PS00801">
    <property type="entry name" value="TRANSKETOLASE_1"/>
    <property type="match status" value="1"/>
</dbReference>
<feature type="binding site" evidence="10">
    <location>
        <begin position="147"/>
        <end position="148"/>
    </location>
    <ligand>
        <name>thiamine diphosphate</name>
        <dbReference type="ChEBI" id="CHEBI:58937"/>
    </ligand>
</feature>
<evidence type="ECO:0000256" key="11">
    <source>
        <dbReference type="SAM" id="MobiDB-lite"/>
    </source>
</evidence>
<evidence type="ECO:0000256" key="2">
    <source>
        <dbReference type="ARBA" id="ARBA00011081"/>
    </source>
</evidence>
<feature type="domain" description="Transketolase-like pyrimidine-binding" evidence="12">
    <location>
        <begin position="315"/>
        <end position="479"/>
    </location>
</feature>
<keyword evidence="5 10" id="KW-0479">Metal-binding</keyword>
<accession>A0ABU9VSB2</accession>
<evidence type="ECO:0000256" key="10">
    <source>
        <dbReference type="HAMAP-Rule" id="MF_00315"/>
    </source>
</evidence>
<evidence type="ECO:0000256" key="1">
    <source>
        <dbReference type="ARBA" id="ARBA00004980"/>
    </source>
</evidence>
<dbReference type="PANTHER" id="PTHR43322">
    <property type="entry name" value="1-D-DEOXYXYLULOSE 5-PHOSPHATE SYNTHASE-RELATED"/>
    <property type="match status" value="1"/>
</dbReference>
<feature type="binding site" evidence="10">
    <location>
        <begin position="115"/>
        <end position="117"/>
    </location>
    <ligand>
        <name>thiamine diphosphate</name>
        <dbReference type="ChEBI" id="CHEBI:58937"/>
    </ligand>
</feature>
<protein>
    <recommendedName>
        <fullName evidence="10">1-deoxy-D-xylulose-5-phosphate synthase</fullName>
        <ecNumber evidence="10">2.2.1.7</ecNumber>
    </recommendedName>
    <alternativeName>
        <fullName evidence="10">1-deoxyxylulose-5-phosphate synthase</fullName>
        <shortName evidence="10">DXP synthase</shortName>
        <shortName evidence="10">DXPS</shortName>
    </alternativeName>
</protein>
<dbReference type="Pfam" id="PF02780">
    <property type="entry name" value="Transketolase_C"/>
    <property type="match status" value="1"/>
</dbReference>
<comment type="catalytic activity">
    <reaction evidence="10">
        <text>D-glyceraldehyde 3-phosphate + pyruvate + H(+) = 1-deoxy-D-xylulose 5-phosphate + CO2</text>
        <dbReference type="Rhea" id="RHEA:12605"/>
        <dbReference type="ChEBI" id="CHEBI:15361"/>
        <dbReference type="ChEBI" id="CHEBI:15378"/>
        <dbReference type="ChEBI" id="CHEBI:16526"/>
        <dbReference type="ChEBI" id="CHEBI:57792"/>
        <dbReference type="ChEBI" id="CHEBI:59776"/>
        <dbReference type="EC" id="2.2.1.7"/>
    </reaction>
</comment>
<dbReference type="Pfam" id="PF02779">
    <property type="entry name" value="Transket_pyr"/>
    <property type="match status" value="1"/>
</dbReference>
<evidence type="ECO:0000256" key="6">
    <source>
        <dbReference type="ARBA" id="ARBA00022842"/>
    </source>
</evidence>